<sequence>MKTKHILLGVIASITMVAGLSSCDDYLNTDKYFYNQTSLDSVFQRKSLLMQYLNAASGYLPADDQLWTNASVPFCFSSDEAFCSWKDDRHAGIYYAMGEIDKYKGYFDGWANYYKGIRKAYMILERMGECQDLSETERRDIAGQCHFLLAHYYYCLVRQYGPVPLIPKTIPSNANVDDMTYLRATYDECIDFIAKEYEEAARMLDTERSSIETYKVPTAGAALALESRVLLEAASPWFNGNKYYVDFKRRSDGVNYFNQTYDATKWGRAAAVCKCIINTGKYALYTVPADSKTPAFPANVSTANYPDGIGGIDPFRSYNDMFTGEESGFNVSEFMWAKEASWDLVWISFPAVAGGGNGLCVSQNLVDAYRMQNGMDINEAGSGYPNPTEAWKPIGGGGKTFSNYQLSSQVAKMYDNREMRFYATIVFNYCYREASSYTGTAANNKNFYQTFYKDSPFAAWSDYPNDKSFSGYNCIKYCHPSDKPGNGGTVRSKYFPLIRYAEVLLNYVEAMNEMEGSYTDSENNITVTRDPAEMVKYFNMIRYRAGLPGITLADAADKAKMRELIKRERQVEFALEGRRFYDLRRWGDLQRTMADPFIVMNVDARSNEQQKFYTRTVSSYQYSLYNITNKLCLYPIKQSRIDKNPKLDQNPGWEK</sequence>
<comment type="subcellular location">
    <subcellularLocation>
        <location evidence="1">Cell outer membrane</location>
    </subcellularLocation>
</comment>
<dbReference type="AlphaFoldDB" id="A0A448L423"/>
<proteinExistence type="inferred from homology"/>
<evidence type="ECO:0000256" key="2">
    <source>
        <dbReference type="ARBA" id="ARBA00006275"/>
    </source>
</evidence>
<keyword evidence="5" id="KW-0998">Cell outer membrane</keyword>
<dbReference type="EMBL" id="LR134384">
    <property type="protein sequence ID" value="VEH14720.1"/>
    <property type="molecule type" value="Genomic_DNA"/>
</dbReference>
<evidence type="ECO:0000313" key="9">
    <source>
        <dbReference type="Proteomes" id="UP000274578"/>
    </source>
</evidence>
<dbReference type="Proteomes" id="UP000274578">
    <property type="component" value="Chromosome 1"/>
</dbReference>
<name>A0A448L423_9BACT</name>
<accession>A0A448L423</accession>
<dbReference type="RefSeq" id="WP_025879801.1">
    <property type="nucleotide sequence ID" value="NZ_LR134384.1"/>
</dbReference>
<comment type="similarity">
    <text evidence="2">Belongs to the SusD family.</text>
</comment>
<gene>
    <name evidence="8" type="ORF">NCTC13071_00702</name>
</gene>
<dbReference type="SUPFAM" id="SSF48452">
    <property type="entry name" value="TPR-like"/>
    <property type="match status" value="1"/>
</dbReference>
<feature type="domain" description="SusD-like N-terminal" evidence="7">
    <location>
        <begin position="37"/>
        <end position="231"/>
    </location>
</feature>
<dbReference type="KEGG" id="poc:NCTC13071_00702"/>
<organism evidence="8 9">
    <name type="scientific">Segatella oris</name>
    <dbReference type="NCBI Taxonomy" id="28135"/>
    <lineage>
        <taxon>Bacteria</taxon>
        <taxon>Pseudomonadati</taxon>
        <taxon>Bacteroidota</taxon>
        <taxon>Bacteroidia</taxon>
        <taxon>Bacteroidales</taxon>
        <taxon>Prevotellaceae</taxon>
        <taxon>Segatella</taxon>
    </lineage>
</organism>
<dbReference type="Pfam" id="PF14322">
    <property type="entry name" value="SusD-like_3"/>
    <property type="match status" value="1"/>
</dbReference>
<keyword evidence="3" id="KW-0732">Signal</keyword>
<dbReference type="PROSITE" id="PS51257">
    <property type="entry name" value="PROKAR_LIPOPROTEIN"/>
    <property type="match status" value="1"/>
</dbReference>
<keyword evidence="4" id="KW-0472">Membrane</keyword>
<dbReference type="InterPro" id="IPR012944">
    <property type="entry name" value="SusD_RagB_dom"/>
</dbReference>
<evidence type="ECO:0000256" key="5">
    <source>
        <dbReference type="ARBA" id="ARBA00023237"/>
    </source>
</evidence>
<evidence type="ECO:0000256" key="4">
    <source>
        <dbReference type="ARBA" id="ARBA00023136"/>
    </source>
</evidence>
<dbReference type="InterPro" id="IPR033985">
    <property type="entry name" value="SusD-like_N"/>
</dbReference>
<protein>
    <submittedName>
        <fullName evidence="8">SusD family</fullName>
    </submittedName>
</protein>
<dbReference type="GeneID" id="85011595"/>
<dbReference type="GO" id="GO:0009279">
    <property type="term" value="C:cell outer membrane"/>
    <property type="evidence" value="ECO:0007669"/>
    <property type="project" value="UniProtKB-SubCell"/>
</dbReference>
<dbReference type="Pfam" id="PF07980">
    <property type="entry name" value="SusD_RagB"/>
    <property type="match status" value="1"/>
</dbReference>
<evidence type="ECO:0000259" key="7">
    <source>
        <dbReference type="Pfam" id="PF14322"/>
    </source>
</evidence>
<evidence type="ECO:0000256" key="3">
    <source>
        <dbReference type="ARBA" id="ARBA00022729"/>
    </source>
</evidence>
<feature type="domain" description="RagB/SusD" evidence="6">
    <location>
        <begin position="353"/>
        <end position="653"/>
    </location>
</feature>
<dbReference type="InterPro" id="IPR011990">
    <property type="entry name" value="TPR-like_helical_dom_sf"/>
</dbReference>
<evidence type="ECO:0000313" key="8">
    <source>
        <dbReference type="EMBL" id="VEH14720.1"/>
    </source>
</evidence>
<dbReference type="Gene3D" id="1.25.40.390">
    <property type="match status" value="1"/>
</dbReference>
<evidence type="ECO:0000259" key="6">
    <source>
        <dbReference type="Pfam" id="PF07980"/>
    </source>
</evidence>
<reference evidence="8 9" key="1">
    <citation type="submission" date="2018-12" db="EMBL/GenBank/DDBJ databases">
        <authorList>
            <consortium name="Pathogen Informatics"/>
        </authorList>
    </citation>
    <scope>NUCLEOTIDE SEQUENCE [LARGE SCALE GENOMIC DNA]</scope>
    <source>
        <strain evidence="8 9">NCTC13071</strain>
    </source>
</reference>
<evidence type="ECO:0000256" key="1">
    <source>
        <dbReference type="ARBA" id="ARBA00004442"/>
    </source>
</evidence>